<evidence type="ECO:0000313" key="3">
    <source>
        <dbReference type="Proteomes" id="UP001516351"/>
    </source>
</evidence>
<sequence length="422" mass="45781">MNLLRRFPRHCRKIFAAGALTLLATTAMPESAQAQIAVFKTASSPWLQDIVLTGLLEGGITANPARPDNGINFGNFLGDHANQAQLNQLSLTLAKPIDPTKSTYQVGFTIQGLYGSDARYYHLLGVSNRAIGDRYQLIPAQAHVDVHAPLLTPGGIDMQAGILQAPMGVEVLDPSARPFYTLAYTSQYSVPFEHLGAMFHWHITKMFDFNFGIDTGNQTTFGGNDNNNAAAGYFGFNVNGLADGKLNIVELSRVGPENGVGAIGPIANTAQRFWNDIAAYYTPTDKLSLTGEFNFLHDNGLHAETWSVVTFAGYKITPSLTFNYRGELYRDSTGLFVVSFLNNQAYMNAFKGGYAPAESAPATTYGALTLGVTYKPDLGHGVRIFALRPEIRFDRSLNGTTPFNDGRNSGVFTFGGDAMIGF</sequence>
<dbReference type="RefSeq" id="WP_373316754.1">
    <property type="nucleotide sequence ID" value="NZ_JABXXV010000002.1"/>
</dbReference>
<dbReference type="Pfam" id="PF07642">
    <property type="entry name" value="BBP2"/>
    <property type="match status" value="1"/>
</dbReference>
<protein>
    <submittedName>
        <fullName evidence="2">Outer membrane beta-barrel protein</fullName>
    </submittedName>
</protein>
<dbReference type="InterPro" id="IPR011486">
    <property type="entry name" value="BBP2"/>
</dbReference>
<evidence type="ECO:0000313" key="2">
    <source>
        <dbReference type="EMBL" id="NVN45928.1"/>
    </source>
</evidence>
<keyword evidence="3" id="KW-1185">Reference proteome</keyword>
<organism evidence="2 3">
    <name type="scientific">Asaia spathodeae</name>
    <dbReference type="NCBI Taxonomy" id="657016"/>
    <lineage>
        <taxon>Bacteria</taxon>
        <taxon>Pseudomonadati</taxon>
        <taxon>Pseudomonadota</taxon>
        <taxon>Alphaproteobacteria</taxon>
        <taxon>Acetobacterales</taxon>
        <taxon>Acetobacteraceae</taxon>
        <taxon>Asaia</taxon>
    </lineage>
</organism>
<evidence type="ECO:0000256" key="1">
    <source>
        <dbReference type="SAM" id="SignalP"/>
    </source>
</evidence>
<comment type="caution">
    <text evidence="2">The sequence shown here is derived from an EMBL/GenBank/DDBJ whole genome shotgun (WGS) entry which is preliminary data.</text>
</comment>
<reference evidence="2 3" key="1">
    <citation type="submission" date="2020-06" db="EMBL/GenBank/DDBJ databases">
        <title>Synonyms of Asaia species.</title>
        <authorList>
            <person name="Sombolestani A."/>
        </authorList>
    </citation>
    <scope>NUCLEOTIDE SEQUENCE [LARGE SCALE GENOMIC DNA]</scope>
    <source>
        <strain evidence="2 3">LMG 27047</strain>
    </source>
</reference>
<dbReference type="Proteomes" id="UP001516351">
    <property type="component" value="Unassembled WGS sequence"/>
</dbReference>
<proteinExistence type="predicted"/>
<gene>
    <name evidence="2" type="ORF">HW542_03785</name>
</gene>
<name>A0ABX2P208_9PROT</name>
<accession>A0ABX2P208</accession>
<keyword evidence="1" id="KW-0732">Signal</keyword>
<feature type="signal peptide" evidence="1">
    <location>
        <begin position="1"/>
        <end position="34"/>
    </location>
</feature>
<dbReference type="EMBL" id="JABXXV010000002">
    <property type="protein sequence ID" value="NVN45928.1"/>
    <property type="molecule type" value="Genomic_DNA"/>
</dbReference>
<feature type="chain" id="PRO_5046757805" evidence="1">
    <location>
        <begin position="35"/>
        <end position="422"/>
    </location>
</feature>